<evidence type="ECO:0000256" key="4">
    <source>
        <dbReference type="SAM" id="Coils"/>
    </source>
</evidence>
<reference evidence="7 8" key="1">
    <citation type="submission" date="2017-10" db="EMBL/GenBank/DDBJ databases">
        <title>Effective Description of Clostridium neonatale sp. nov. linked to necrotizing enterocolitis in neonates and a clarification of species assignable to the genus Clostridium (Prazmowski 1880) emend. Lawson and Rainey 2016.</title>
        <authorList>
            <person name="Bernard K."/>
            <person name="Burdz T."/>
            <person name="Wiebe D."/>
            <person name="Balcewich B."/>
            <person name="Alfa M."/>
            <person name="Bernier A.-M."/>
        </authorList>
    </citation>
    <scope>NUCLEOTIDE SEQUENCE [LARGE SCALE GENOMIC DNA]</scope>
    <source>
        <strain evidence="7 8">LCDC99A005</strain>
    </source>
</reference>
<dbReference type="STRING" id="137838.GCA_001458595_00840"/>
<keyword evidence="5" id="KW-1133">Transmembrane helix</keyword>
<accession>A0A2A7MCS1</accession>
<keyword evidence="4" id="KW-0175">Coiled coil</keyword>
<dbReference type="SMART" id="SM00304">
    <property type="entry name" value="HAMP"/>
    <property type="match status" value="1"/>
</dbReference>
<keyword evidence="7" id="KW-0418">Kinase</keyword>
<feature type="transmembrane region" description="Helical" evidence="5">
    <location>
        <begin position="16"/>
        <end position="39"/>
    </location>
</feature>
<protein>
    <submittedName>
        <fullName evidence="7">Sensor histidine kinase</fullName>
    </submittedName>
</protein>
<keyword evidence="5" id="KW-0472">Membrane</keyword>
<dbReference type="GO" id="GO:0000155">
    <property type="term" value="F:phosphorelay sensor kinase activity"/>
    <property type="evidence" value="ECO:0007669"/>
    <property type="project" value="InterPro"/>
</dbReference>
<evidence type="ECO:0000259" key="6">
    <source>
        <dbReference type="PROSITE" id="PS50885"/>
    </source>
</evidence>
<dbReference type="Proteomes" id="UP000220840">
    <property type="component" value="Unassembled WGS sequence"/>
</dbReference>
<dbReference type="RefSeq" id="WP_058293774.1">
    <property type="nucleotide sequence ID" value="NZ_CAMRXB010000030.1"/>
</dbReference>
<name>A0A2A7MCS1_9CLOT</name>
<evidence type="ECO:0000256" key="5">
    <source>
        <dbReference type="SAM" id="Phobius"/>
    </source>
</evidence>
<dbReference type="Gene3D" id="3.30.565.10">
    <property type="entry name" value="Histidine kinase-like ATPase, C-terminal domain"/>
    <property type="match status" value="1"/>
</dbReference>
<keyword evidence="2" id="KW-0597">Phosphoprotein</keyword>
<feature type="domain" description="HAMP" evidence="6">
    <location>
        <begin position="309"/>
        <end position="361"/>
    </location>
</feature>
<dbReference type="OrthoDB" id="9809348at2"/>
<keyword evidence="3" id="KW-0808">Transferase</keyword>
<dbReference type="InterPro" id="IPR010559">
    <property type="entry name" value="Sig_transdc_His_kin_internal"/>
</dbReference>
<dbReference type="SUPFAM" id="SSF55874">
    <property type="entry name" value="ATPase domain of HSP90 chaperone/DNA topoisomerase II/histidine kinase"/>
    <property type="match status" value="1"/>
</dbReference>
<feature type="transmembrane region" description="Helical" evidence="5">
    <location>
        <begin position="287"/>
        <end position="307"/>
    </location>
</feature>
<evidence type="ECO:0000313" key="7">
    <source>
        <dbReference type="EMBL" id="PEG29337.1"/>
    </source>
</evidence>
<dbReference type="EMBL" id="PDCJ01000004">
    <property type="protein sequence ID" value="PEG29337.1"/>
    <property type="molecule type" value="Genomic_DNA"/>
</dbReference>
<dbReference type="InterPro" id="IPR036890">
    <property type="entry name" value="HATPase_C_sf"/>
</dbReference>
<comment type="subcellular location">
    <subcellularLocation>
        <location evidence="1">Membrane</location>
    </subcellularLocation>
</comment>
<evidence type="ECO:0000256" key="3">
    <source>
        <dbReference type="ARBA" id="ARBA00022679"/>
    </source>
</evidence>
<proteinExistence type="predicted"/>
<keyword evidence="5" id="KW-0812">Transmembrane</keyword>
<dbReference type="GO" id="GO:0016020">
    <property type="term" value="C:membrane"/>
    <property type="evidence" value="ECO:0007669"/>
    <property type="project" value="UniProtKB-SubCell"/>
</dbReference>
<dbReference type="PANTHER" id="PTHR34220:SF7">
    <property type="entry name" value="SENSOR HISTIDINE KINASE YPDA"/>
    <property type="match status" value="1"/>
</dbReference>
<comment type="caution">
    <text evidence="7">The sequence shown here is derived from an EMBL/GenBank/DDBJ whole genome shotgun (WGS) entry which is preliminary data.</text>
</comment>
<dbReference type="InterPro" id="IPR003660">
    <property type="entry name" value="HAMP_dom"/>
</dbReference>
<dbReference type="PROSITE" id="PS50885">
    <property type="entry name" value="HAMP"/>
    <property type="match status" value="1"/>
</dbReference>
<organism evidence="7 8">
    <name type="scientific">Clostridium neonatale</name>
    <dbReference type="NCBI Taxonomy" id="137838"/>
    <lineage>
        <taxon>Bacteria</taxon>
        <taxon>Bacillati</taxon>
        <taxon>Bacillota</taxon>
        <taxon>Clostridia</taxon>
        <taxon>Eubacteriales</taxon>
        <taxon>Clostridiaceae</taxon>
        <taxon>Clostridium</taxon>
    </lineage>
</organism>
<dbReference type="InterPro" id="IPR050640">
    <property type="entry name" value="Bact_2-comp_sensor_kinase"/>
</dbReference>
<dbReference type="Gene3D" id="6.10.340.10">
    <property type="match status" value="1"/>
</dbReference>
<evidence type="ECO:0000313" key="8">
    <source>
        <dbReference type="Proteomes" id="UP000220840"/>
    </source>
</evidence>
<dbReference type="PANTHER" id="PTHR34220">
    <property type="entry name" value="SENSOR HISTIDINE KINASE YPDA"/>
    <property type="match status" value="1"/>
</dbReference>
<sequence length="592" mass="69123">MKNKYMINNYSIRSKLLTIYIVCVLIPIIVTNSLIFFSMKKYYDNEQMINIQNTLDRVKYNLSTRIEESMSIANDLYINSVLKSFLNKKYASYIEFYEEYTDLLKITSINSYYTSSNIYKLTIYTDNNTISDSAYFEKITPELKETKWYKDAFESNKSLILSTYFDRSVINILNDNPYRKISIINKLNDSPENTQILKIDLNYDKIFNEIASEKMNANLYVCNDKNILFSNVKDDNSKEEFKSIDNIKEKDFKFSRSIKVRGTGEVWNVVITADNINVLNKLREEKAVILILILFNLLLPTIVINMVSKSFKDRILLINSYLDKVEDEEFNTIVCDEGKDEIGRLIKSYNLMVCRIKELIEEVLLKNVEKQALELAKKQLELRALQSQINPHFLFNTLESIRMRSLIKGEKETGEIIEKLAVLLRNIVNWGDDTVTIQEEMTFVENYLNIQKYRFGDKLDFVLNVMENCKKIKIPKLSIIGFVENACVHGVEQVPRNASICVTIFKNEVDLFIEIIDTGIGMEEEKLNEIKEKLKNLKIEMLNNSKSIGMINTCIRLQAYSNYSMKFEFDSELNRGTEILIQIPLNNERRVL</sequence>
<evidence type="ECO:0000256" key="1">
    <source>
        <dbReference type="ARBA" id="ARBA00004370"/>
    </source>
</evidence>
<dbReference type="Pfam" id="PF06580">
    <property type="entry name" value="His_kinase"/>
    <property type="match status" value="1"/>
</dbReference>
<feature type="coiled-coil region" evidence="4">
    <location>
        <begin position="520"/>
        <end position="547"/>
    </location>
</feature>
<keyword evidence="8" id="KW-1185">Reference proteome</keyword>
<dbReference type="AlphaFoldDB" id="A0A2A7MCS1"/>
<evidence type="ECO:0000256" key="2">
    <source>
        <dbReference type="ARBA" id="ARBA00022553"/>
    </source>
</evidence>
<gene>
    <name evidence="7" type="ORF">CQ394_18385</name>
</gene>